<dbReference type="EMBL" id="BPLQ01015307">
    <property type="protein sequence ID" value="GIY87173.1"/>
    <property type="molecule type" value="Genomic_DNA"/>
</dbReference>
<reference evidence="2 3" key="1">
    <citation type="submission" date="2021-06" db="EMBL/GenBank/DDBJ databases">
        <title>Caerostris darwini draft genome.</title>
        <authorList>
            <person name="Kono N."/>
            <person name="Arakawa K."/>
        </authorList>
    </citation>
    <scope>NUCLEOTIDE SEQUENCE [LARGE SCALE GENOMIC DNA]</scope>
</reference>
<feature type="compositionally biased region" description="Polar residues" evidence="1">
    <location>
        <begin position="158"/>
        <end position="170"/>
    </location>
</feature>
<organism evidence="2 3">
    <name type="scientific">Caerostris darwini</name>
    <dbReference type="NCBI Taxonomy" id="1538125"/>
    <lineage>
        <taxon>Eukaryota</taxon>
        <taxon>Metazoa</taxon>
        <taxon>Ecdysozoa</taxon>
        <taxon>Arthropoda</taxon>
        <taxon>Chelicerata</taxon>
        <taxon>Arachnida</taxon>
        <taxon>Araneae</taxon>
        <taxon>Araneomorphae</taxon>
        <taxon>Entelegynae</taxon>
        <taxon>Araneoidea</taxon>
        <taxon>Araneidae</taxon>
        <taxon>Caerostris</taxon>
    </lineage>
</organism>
<evidence type="ECO:0000313" key="2">
    <source>
        <dbReference type="EMBL" id="GIY87173.1"/>
    </source>
</evidence>
<dbReference type="Proteomes" id="UP001054837">
    <property type="component" value="Unassembled WGS sequence"/>
</dbReference>
<feature type="region of interest" description="Disordered" evidence="1">
    <location>
        <begin position="158"/>
        <end position="179"/>
    </location>
</feature>
<keyword evidence="3" id="KW-1185">Reference proteome</keyword>
<name>A0AAV4WY41_9ARAC</name>
<evidence type="ECO:0000313" key="3">
    <source>
        <dbReference type="Proteomes" id="UP001054837"/>
    </source>
</evidence>
<gene>
    <name evidence="2" type="ORF">CDAR_4101</name>
</gene>
<accession>A0AAV4WY41</accession>
<protein>
    <submittedName>
        <fullName evidence="2">Uncharacterized protein</fullName>
    </submittedName>
</protein>
<sequence length="179" mass="20299">MTTFRKMRNILIVHEEYFVVLPSFLSTEEMQYFTPNRGEEQRQRCHQPDLCHGHVHLLDGRHRDPDQEPPKSSQDDHLCRRALWTLLHAGAPHQHAQLSSLGLSLGDTQLEELPHGLITTFPPYGLGLELNYTQLEELPHRPTSLHIAAWLSTGTGLHTTGRTASRSEQNALPPLHSSI</sequence>
<proteinExistence type="predicted"/>
<dbReference type="AlphaFoldDB" id="A0AAV4WY41"/>
<evidence type="ECO:0000256" key="1">
    <source>
        <dbReference type="SAM" id="MobiDB-lite"/>
    </source>
</evidence>
<comment type="caution">
    <text evidence="2">The sequence shown here is derived from an EMBL/GenBank/DDBJ whole genome shotgun (WGS) entry which is preliminary data.</text>
</comment>